<keyword evidence="1" id="KW-0732">Signal</keyword>
<keyword evidence="3" id="KW-1185">Reference proteome</keyword>
<dbReference type="EMBL" id="JASMWN010000003">
    <property type="protein sequence ID" value="MDU9003364.1"/>
    <property type="molecule type" value="Genomic_DNA"/>
</dbReference>
<sequence>MQVRSKFLMLGAASVMSLCTALSATAEDAKVKEVTVDVAIDASDDSNVLELYPQLQNDLETAVIERVATADDPEGYIVDVTLQDVSLDGDSLLPDSMEFNQMEGVVAVTSPQTNATPVTRAINLVAMSADGSAPEGYVVIEPSKADFYFALINAFADEVADNLPEYMREAAR</sequence>
<accession>A0ABU3VB25</accession>
<proteinExistence type="predicted"/>
<protein>
    <submittedName>
        <fullName evidence="2">Uncharacterized protein</fullName>
    </submittedName>
</protein>
<name>A0ABU3VB25_9RHOB</name>
<evidence type="ECO:0000256" key="1">
    <source>
        <dbReference type="SAM" id="SignalP"/>
    </source>
</evidence>
<reference evidence="3" key="1">
    <citation type="submission" date="2023-05" db="EMBL/GenBank/DDBJ databases">
        <title>Sedimentitalea sp. nov. JM2-8.</title>
        <authorList>
            <person name="Huang J."/>
        </authorList>
    </citation>
    <scope>NUCLEOTIDE SEQUENCE [LARGE SCALE GENOMIC DNA]</scope>
    <source>
        <strain evidence="3">KHS03</strain>
    </source>
</reference>
<dbReference type="Proteomes" id="UP001255416">
    <property type="component" value="Unassembled WGS sequence"/>
</dbReference>
<feature type="chain" id="PRO_5046079328" evidence="1">
    <location>
        <begin position="27"/>
        <end position="172"/>
    </location>
</feature>
<feature type="signal peptide" evidence="1">
    <location>
        <begin position="1"/>
        <end position="26"/>
    </location>
</feature>
<gene>
    <name evidence="2" type="ORF">QO231_05785</name>
</gene>
<evidence type="ECO:0000313" key="2">
    <source>
        <dbReference type="EMBL" id="MDU9003364.1"/>
    </source>
</evidence>
<comment type="caution">
    <text evidence="2">The sequence shown here is derived from an EMBL/GenBank/DDBJ whole genome shotgun (WGS) entry which is preliminary data.</text>
</comment>
<dbReference type="RefSeq" id="WP_316774197.1">
    <property type="nucleotide sequence ID" value="NZ_JASMWN010000003.1"/>
</dbReference>
<evidence type="ECO:0000313" key="3">
    <source>
        <dbReference type="Proteomes" id="UP001255416"/>
    </source>
</evidence>
<organism evidence="2 3">
    <name type="scientific">Sedimentitalea todarodis</name>
    <dbReference type="NCBI Taxonomy" id="1631240"/>
    <lineage>
        <taxon>Bacteria</taxon>
        <taxon>Pseudomonadati</taxon>
        <taxon>Pseudomonadota</taxon>
        <taxon>Alphaproteobacteria</taxon>
        <taxon>Rhodobacterales</taxon>
        <taxon>Paracoccaceae</taxon>
        <taxon>Sedimentitalea</taxon>
    </lineage>
</organism>